<feature type="transmembrane region" description="Helical" evidence="7">
    <location>
        <begin position="129"/>
        <end position="153"/>
    </location>
</feature>
<feature type="transmembrane region" description="Helical" evidence="7">
    <location>
        <begin position="165"/>
        <end position="182"/>
    </location>
</feature>
<keyword evidence="11" id="KW-0675">Receptor</keyword>
<evidence type="ECO:0000256" key="5">
    <source>
        <dbReference type="SAM" id="Coils"/>
    </source>
</evidence>
<evidence type="ECO:0000256" key="3">
    <source>
        <dbReference type="ARBA" id="ARBA00022989"/>
    </source>
</evidence>
<evidence type="ECO:0000313" key="11">
    <source>
        <dbReference type="EMBL" id="ORY84818.1"/>
    </source>
</evidence>
<keyword evidence="8" id="KW-0732">Signal</keyword>
<evidence type="ECO:0000256" key="8">
    <source>
        <dbReference type="SAM" id="SignalP"/>
    </source>
</evidence>
<evidence type="ECO:0000259" key="10">
    <source>
        <dbReference type="Pfam" id="PF12537"/>
    </source>
</evidence>
<dbReference type="Pfam" id="PF12430">
    <property type="entry name" value="ABA_GPCR"/>
    <property type="match status" value="1"/>
</dbReference>
<sequence>MGLVCLALSLVSLKLRDQETKTLTKTHKHRRPDDSISSRQTCSLDGPHRTTEATLLMDYDKCFAIVYLIGLVASFTWLSYHYAIPHYLAAAQIGTLVQATCALTLGFSFLIFFLIWAEFGDWVPSIRALAWQSSIACLLALMVLILPLLMNYGFFSEGTGVSARYRYLCTLLALGAELYLFYRLGDFLPSQTISHSFLQACVIRVGILGILTMALLSGFGAVSAIEQAVLPRRAVTETEVARLQEAVHMAEDQLEMKVRALEKQEAREAEAQHRGFVARWMGAISRNSEVEEMRLGVLGMQELLASLQADAATGQATLDDQQAAKTWRGKLFKVLDVLFSLYCVYRIAFTLYNLTPWKGQALDPVSRVLGLLATHYDEDIDRVTLTRQIGFLLSGVVIAGSLRACLISLARLSKVLPHVINQRSMALGFANILGSYNIATAIMLCRSVPSDYGKTILGNLGAALDQSQFEVIFDRCFILGTFGTTVILVLQRKMGGVSGDLEAGVEKRL</sequence>
<feature type="transmembrane region" description="Helical" evidence="7">
    <location>
        <begin position="202"/>
        <end position="225"/>
    </location>
</feature>
<keyword evidence="2 7" id="KW-0812">Transmembrane</keyword>
<feature type="signal peptide" evidence="8">
    <location>
        <begin position="1"/>
        <end position="16"/>
    </location>
</feature>
<organism evidence="11 12">
    <name type="scientific">Protomyces lactucae-debilis</name>
    <dbReference type="NCBI Taxonomy" id="2754530"/>
    <lineage>
        <taxon>Eukaryota</taxon>
        <taxon>Fungi</taxon>
        <taxon>Dikarya</taxon>
        <taxon>Ascomycota</taxon>
        <taxon>Taphrinomycotina</taxon>
        <taxon>Taphrinomycetes</taxon>
        <taxon>Taphrinales</taxon>
        <taxon>Protomycetaceae</taxon>
        <taxon>Protomyces</taxon>
    </lineage>
</organism>
<evidence type="ECO:0000313" key="12">
    <source>
        <dbReference type="Proteomes" id="UP000193685"/>
    </source>
</evidence>
<name>A0A1Y2FLI5_PROLT</name>
<dbReference type="AlphaFoldDB" id="A0A1Y2FLI5"/>
<feature type="chain" id="PRO_5012914827" evidence="8">
    <location>
        <begin position="17"/>
        <end position="509"/>
    </location>
</feature>
<keyword evidence="4 7" id="KW-0472">Membrane</keyword>
<dbReference type="InterPro" id="IPR022535">
    <property type="entry name" value="Golgi_pH-regulator_cons_dom"/>
</dbReference>
<feature type="region of interest" description="Disordered" evidence="6">
    <location>
        <begin position="23"/>
        <end position="43"/>
    </location>
</feature>
<dbReference type="RefSeq" id="XP_040726601.1">
    <property type="nucleotide sequence ID" value="XM_040868861.1"/>
</dbReference>
<dbReference type="Proteomes" id="UP000193685">
    <property type="component" value="Unassembled WGS sequence"/>
</dbReference>
<evidence type="ECO:0000256" key="2">
    <source>
        <dbReference type="ARBA" id="ARBA00022692"/>
    </source>
</evidence>
<accession>A0A1Y2FLI5</accession>
<feature type="domain" description="Abscisic acid G-protein coupled receptor-like" evidence="9">
    <location>
        <begin position="323"/>
        <end position="493"/>
    </location>
</feature>
<dbReference type="InterPro" id="IPR015672">
    <property type="entry name" value="GPHR/GTG"/>
</dbReference>
<keyword evidence="5" id="KW-0175">Coiled coil</keyword>
<keyword evidence="12" id="KW-1185">Reference proteome</keyword>
<dbReference type="GeneID" id="63785460"/>
<comment type="caution">
    <text evidence="11">The sequence shown here is derived from an EMBL/GenBank/DDBJ whole genome shotgun (WGS) entry which is preliminary data.</text>
</comment>
<dbReference type="PANTHER" id="PTHR15948">
    <property type="entry name" value="G-PROTEIN COUPLED RECEPTOR 89-RELATED"/>
    <property type="match status" value="1"/>
</dbReference>
<feature type="transmembrane region" description="Helical" evidence="7">
    <location>
        <begin position="64"/>
        <end position="84"/>
    </location>
</feature>
<proteinExistence type="predicted"/>
<evidence type="ECO:0000256" key="7">
    <source>
        <dbReference type="SAM" id="Phobius"/>
    </source>
</evidence>
<keyword evidence="3 7" id="KW-1133">Transmembrane helix</keyword>
<reference evidence="11 12" key="1">
    <citation type="submission" date="2016-07" db="EMBL/GenBank/DDBJ databases">
        <title>Pervasive Adenine N6-methylation of Active Genes in Fungi.</title>
        <authorList>
            <consortium name="DOE Joint Genome Institute"/>
            <person name="Mondo S.J."/>
            <person name="Dannebaum R.O."/>
            <person name="Kuo R.C."/>
            <person name="Labutti K."/>
            <person name="Haridas S."/>
            <person name="Kuo A."/>
            <person name="Salamov A."/>
            <person name="Ahrendt S.R."/>
            <person name="Lipzen A."/>
            <person name="Sullivan W."/>
            <person name="Andreopoulos W.B."/>
            <person name="Clum A."/>
            <person name="Lindquist E."/>
            <person name="Daum C."/>
            <person name="Ramamoorthy G.K."/>
            <person name="Gryganskyi A."/>
            <person name="Culley D."/>
            <person name="Magnuson J.K."/>
            <person name="James T.Y."/>
            <person name="O'Malley M.A."/>
            <person name="Stajich J.E."/>
            <person name="Spatafora J.W."/>
            <person name="Visel A."/>
            <person name="Grigoriev I.V."/>
        </authorList>
    </citation>
    <scope>NUCLEOTIDE SEQUENCE [LARGE SCALE GENOMIC DNA]</scope>
    <source>
        <strain evidence="11 12">12-1054</strain>
    </source>
</reference>
<comment type="subcellular location">
    <subcellularLocation>
        <location evidence="1">Membrane</location>
        <topology evidence="1">Multi-pass membrane protein</topology>
    </subcellularLocation>
</comment>
<evidence type="ECO:0000256" key="1">
    <source>
        <dbReference type="ARBA" id="ARBA00004141"/>
    </source>
</evidence>
<evidence type="ECO:0000259" key="9">
    <source>
        <dbReference type="Pfam" id="PF12430"/>
    </source>
</evidence>
<dbReference type="Pfam" id="PF12537">
    <property type="entry name" value="GPHR_N"/>
    <property type="match status" value="1"/>
</dbReference>
<evidence type="ECO:0000256" key="4">
    <source>
        <dbReference type="ARBA" id="ARBA00023136"/>
    </source>
</evidence>
<dbReference type="OMA" id="FSVYCVY"/>
<feature type="transmembrane region" description="Helical" evidence="7">
    <location>
        <begin position="389"/>
        <end position="412"/>
    </location>
</feature>
<dbReference type="InterPro" id="IPR025969">
    <property type="entry name" value="ABA_GPCR_dom"/>
</dbReference>
<evidence type="ECO:0000256" key="6">
    <source>
        <dbReference type="SAM" id="MobiDB-lite"/>
    </source>
</evidence>
<dbReference type="OrthoDB" id="264392at2759"/>
<feature type="transmembrane region" description="Helical" evidence="7">
    <location>
        <begin position="334"/>
        <end position="354"/>
    </location>
</feature>
<feature type="transmembrane region" description="Helical" evidence="7">
    <location>
        <begin position="472"/>
        <end position="490"/>
    </location>
</feature>
<feature type="transmembrane region" description="Helical" evidence="7">
    <location>
        <begin position="424"/>
        <end position="444"/>
    </location>
</feature>
<feature type="transmembrane region" description="Helical" evidence="7">
    <location>
        <begin position="96"/>
        <end position="117"/>
    </location>
</feature>
<dbReference type="GO" id="GO:0016020">
    <property type="term" value="C:membrane"/>
    <property type="evidence" value="ECO:0007669"/>
    <property type="project" value="UniProtKB-SubCell"/>
</dbReference>
<feature type="coiled-coil region" evidence="5">
    <location>
        <begin position="233"/>
        <end position="271"/>
    </location>
</feature>
<gene>
    <name evidence="11" type="ORF">BCR37DRAFT_377595</name>
</gene>
<feature type="domain" description="Golgi pH regulator conserved" evidence="10">
    <location>
        <begin position="196"/>
        <end position="258"/>
    </location>
</feature>
<protein>
    <submittedName>
        <fullName evidence="11">Abscisic acid G-protein coupled receptor-domain-containing protein</fullName>
    </submittedName>
</protein>
<dbReference type="EMBL" id="MCFI01000005">
    <property type="protein sequence ID" value="ORY84818.1"/>
    <property type="molecule type" value="Genomic_DNA"/>
</dbReference>
<dbReference type="PANTHER" id="PTHR15948:SF0">
    <property type="entry name" value="GOLGI PH REGULATOR A-RELATED"/>
    <property type="match status" value="1"/>
</dbReference>